<organism evidence="8 9">
    <name type="scientific">Acrobeloides nanus</name>
    <dbReference type="NCBI Taxonomy" id="290746"/>
    <lineage>
        <taxon>Eukaryota</taxon>
        <taxon>Metazoa</taxon>
        <taxon>Ecdysozoa</taxon>
        <taxon>Nematoda</taxon>
        <taxon>Chromadorea</taxon>
        <taxon>Rhabditida</taxon>
        <taxon>Tylenchina</taxon>
        <taxon>Cephalobomorpha</taxon>
        <taxon>Cephaloboidea</taxon>
        <taxon>Cephalobidae</taxon>
        <taxon>Acrobeloides</taxon>
    </lineage>
</organism>
<evidence type="ECO:0000256" key="7">
    <source>
        <dbReference type="SAM" id="Phobius"/>
    </source>
</evidence>
<name>A0A914E897_9BILA</name>
<dbReference type="GO" id="GO:1902495">
    <property type="term" value="C:transmembrane transporter complex"/>
    <property type="evidence" value="ECO:0007669"/>
    <property type="project" value="TreeGrafter"/>
</dbReference>
<keyword evidence="1" id="KW-0813">Transport</keyword>
<keyword evidence="6" id="KW-0175">Coiled coil</keyword>
<protein>
    <submittedName>
        <fullName evidence="9">Ion transport domain-containing protein</fullName>
    </submittedName>
</protein>
<reference evidence="9" key="1">
    <citation type="submission" date="2022-11" db="UniProtKB">
        <authorList>
            <consortium name="WormBaseParasite"/>
        </authorList>
    </citation>
    <scope>IDENTIFICATION</scope>
</reference>
<dbReference type="PANTHER" id="PTHR47143:SF3">
    <property type="entry name" value="PWWP DOMAIN-CONTAINING PROTEIN"/>
    <property type="match status" value="1"/>
</dbReference>
<feature type="transmembrane region" description="Helical" evidence="7">
    <location>
        <begin position="12"/>
        <end position="31"/>
    </location>
</feature>
<keyword evidence="7" id="KW-1133">Transmembrane helix</keyword>
<proteinExistence type="predicted"/>
<feature type="coiled-coil region" evidence="6">
    <location>
        <begin position="189"/>
        <end position="216"/>
    </location>
</feature>
<evidence type="ECO:0000256" key="6">
    <source>
        <dbReference type="SAM" id="Coils"/>
    </source>
</evidence>
<dbReference type="GO" id="GO:0022857">
    <property type="term" value="F:transmembrane transporter activity"/>
    <property type="evidence" value="ECO:0007669"/>
    <property type="project" value="TreeGrafter"/>
</dbReference>
<keyword evidence="2" id="KW-0677">Repeat</keyword>
<dbReference type="InterPro" id="IPR052076">
    <property type="entry name" value="TRP_cation_channel"/>
</dbReference>
<evidence type="ECO:0000256" key="3">
    <source>
        <dbReference type="ARBA" id="ARBA00023043"/>
    </source>
</evidence>
<evidence type="ECO:0000313" key="8">
    <source>
        <dbReference type="Proteomes" id="UP000887540"/>
    </source>
</evidence>
<keyword evidence="7" id="KW-0812">Transmembrane</keyword>
<dbReference type="GO" id="GO:0034220">
    <property type="term" value="P:monoatomic ion transmembrane transport"/>
    <property type="evidence" value="ECO:0007669"/>
    <property type="project" value="UniProtKB-KW"/>
</dbReference>
<keyword evidence="5" id="KW-0407">Ion channel</keyword>
<evidence type="ECO:0000256" key="2">
    <source>
        <dbReference type="ARBA" id="ARBA00022737"/>
    </source>
</evidence>
<evidence type="ECO:0000256" key="1">
    <source>
        <dbReference type="ARBA" id="ARBA00022448"/>
    </source>
</evidence>
<keyword evidence="3" id="KW-0040">ANK repeat</keyword>
<keyword evidence="8" id="KW-1185">Reference proteome</keyword>
<dbReference type="Proteomes" id="UP000887540">
    <property type="component" value="Unplaced"/>
</dbReference>
<evidence type="ECO:0000313" key="9">
    <source>
        <dbReference type="WBParaSite" id="ACRNAN_scaffold6239.g19912.t1"/>
    </source>
</evidence>
<dbReference type="AlphaFoldDB" id="A0A914E897"/>
<dbReference type="Gene3D" id="1.10.287.70">
    <property type="match status" value="1"/>
</dbReference>
<sequence>MVWSTIATFLRFSPIFVLFLLPFSVTFHVLLGDAPGLTNLLRRVLHTVVFLTGEFDYEANIASSQYTLTYIMFFLYLLVGTVFLMNLLVGLAVSDTNEAMERATKTRIGLEIDMILHVESCFPQSIRRLMARGDRSIKRNIGYTFGHFLKELTRWFGLTKNALRRQQTNRDPIPNPIFHDLSKRRKSSREEMQEKLNSLSYQFEALQEQIRSIQKATENISSIVTKERDS</sequence>
<dbReference type="WBParaSite" id="ACRNAN_scaffold6239.g19912.t1">
    <property type="protein sequence ID" value="ACRNAN_scaffold6239.g19912.t1"/>
    <property type="gene ID" value="ACRNAN_scaffold6239.g19912"/>
</dbReference>
<keyword evidence="4" id="KW-0406">Ion transport</keyword>
<evidence type="ECO:0000256" key="4">
    <source>
        <dbReference type="ARBA" id="ARBA00023065"/>
    </source>
</evidence>
<keyword evidence="7" id="KW-0472">Membrane</keyword>
<feature type="transmembrane region" description="Helical" evidence="7">
    <location>
        <begin position="70"/>
        <end position="93"/>
    </location>
</feature>
<dbReference type="PANTHER" id="PTHR47143">
    <property type="entry name" value="TRANSIENT RECEPTOR POTENTIAL CATION CHANNEL PROTEIN PAINLESS"/>
    <property type="match status" value="1"/>
</dbReference>
<accession>A0A914E897</accession>
<evidence type="ECO:0000256" key="5">
    <source>
        <dbReference type="ARBA" id="ARBA00023303"/>
    </source>
</evidence>